<feature type="chain" id="PRO_5003258783" evidence="1">
    <location>
        <begin position="19"/>
        <end position="93"/>
    </location>
</feature>
<dbReference type="RefSeq" id="WP_013629994.1">
    <property type="nucleotide sequence ID" value="NC_015174.1"/>
</dbReference>
<dbReference type="OrthoDB" id="214874at2"/>
<feature type="signal peptide" evidence="1">
    <location>
        <begin position="1"/>
        <end position="18"/>
    </location>
</feature>
<organism evidence="2 3">
    <name type="scientific">Rubinisphaera brasiliensis (strain ATCC 49424 / DSM 5305 / JCM 21570 / IAM 15109 / NBRC 103401 / IFAM 1448)</name>
    <name type="common">Planctomyces brasiliensis</name>
    <dbReference type="NCBI Taxonomy" id="756272"/>
    <lineage>
        <taxon>Bacteria</taxon>
        <taxon>Pseudomonadati</taxon>
        <taxon>Planctomycetota</taxon>
        <taxon>Planctomycetia</taxon>
        <taxon>Planctomycetales</taxon>
        <taxon>Planctomycetaceae</taxon>
        <taxon>Rubinisphaera</taxon>
    </lineage>
</organism>
<dbReference type="KEGG" id="pbs:Plabr_3678"/>
<evidence type="ECO:0000256" key="1">
    <source>
        <dbReference type="SAM" id="SignalP"/>
    </source>
</evidence>
<accession>F0SR28</accession>
<reference evidence="3" key="1">
    <citation type="submission" date="2011-02" db="EMBL/GenBank/DDBJ databases">
        <title>The complete genome of Planctomyces brasiliensis DSM 5305.</title>
        <authorList>
            <person name="Lucas S."/>
            <person name="Copeland A."/>
            <person name="Lapidus A."/>
            <person name="Bruce D."/>
            <person name="Goodwin L."/>
            <person name="Pitluck S."/>
            <person name="Kyrpides N."/>
            <person name="Mavromatis K."/>
            <person name="Pagani I."/>
            <person name="Ivanova N."/>
            <person name="Ovchinnikova G."/>
            <person name="Lu M."/>
            <person name="Detter J.C."/>
            <person name="Han C."/>
            <person name="Land M."/>
            <person name="Hauser L."/>
            <person name="Markowitz V."/>
            <person name="Cheng J.-F."/>
            <person name="Hugenholtz P."/>
            <person name="Woyke T."/>
            <person name="Wu D."/>
            <person name="Tindall B."/>
            <person name="Pomrenke H.G."/>
            <person name="Brambilla E."/>
            <person name="Klenk H.-P."/>
            <person name="Eisen J.A."/>
        </authorList>
    </citation>
    <scope>NUCLEOTIDE SEQUENCE [LARGE SCALE GENOMIC DNA]</scope>
    <source>
        <strain evidence="3">ATCC 49424 / DSM 5305 / JCM 21570 / NBRC 103401 / IFAM 1448</strain>
    </source>
</reference>
<keyword evidence="3" id="KW-1185">Reference proteome</keyword>
<protein>
    <submittedName>
        <fullName evidence="2">Uncharacterized protein</fullName>
    </submittedName>
</protein>
<dbReference type="AlphaFoldDB" id="F0SR28"/>
<dbReference type="HOGENOM" id="CLU_2397749_0_0_0"/>
<dbReference type="PROSITE" id="PS51257">
    <property type="entry name" value="PROKAR_LIPOPROTEIN"/>
    <property type="match status" value="1"/>
</dbReference>
<dbReference type="Proteomes" id="UP000006860">
    <property type="component" value="Chromosome"/>
</dbReference>
<evidence type="ECO:0000313" key="2">
    <source>
        <dbReference type="EMBL" id="ADY61275.1"/>
    </source>
</evidence>
<name>F0SR28_RUBBR</name>
<sequence length="93" mass="10015">MLLRVCLLLTVCSTLASAGCSQFPLMKDAFSQSFASMKPDSGGYDDGTDEVDGWVSEAGVEARGDRPIEVDNDPFRALMSPKAKSIERNLGIQ</sequence>
<keyword evidence="1" id="KW-0732">Signal</keyword>
<evidence type="ECO:0000313" key="3">
    <source>
        <dbReference type="Proteomes" id="UP000006860"/>
    </source>
</evidence>
<dbReference type="EMBL" id="CP002546">
    <property type="protein sequence ID" value="ADY61275.1"/>
    <property type="molecule type" value="Genomic_DNA"/>
</dbReference>
<gene>
    <name evidence="2" type="ordered locus">Plabr_3678</name>
</gene>
<proteinExistence type="predicted"/>